<sequence>MMFRRLAIVIILASVFASKVEGNILVVGSINADTFLPVSRLPTEGENVMLVPGKEATVDVPGGKGCTQAVAASKLCLDTRRTVSFAGQFGNDEAAAILRQCCDDENVIIPSLCQRHHSNLPSGRGYVFLSESGAVSAVVSGGSNEKGWKAWESAWQKRQRKHSSPPNDTIEDGAVSAKDLDKLFDGITCILMQREVPEYVNRLVATEARERGGIVVLQDIGGEEREISKEMMEACDYIIPNESELIRLALSLDSSVLKASAGTEEDKPSSERVVELAKLLQRYGARNVLVTRGARGSTLVSESGEVFHQAAFPLEASHVVDETGAGDCYRAAFAVALLEGHPPQRCMEFATAAGCCSVQKQGAVPSTPTRRMVEAWFNKIRSTDSVLNIPRGDGQSDSNKLEERSPRTLSAATNTRGGDAGFPFLIGSRLNSMKDRPELWGGGPLKSPRDFVKRQSQIEGLTAVDFNYPQHFGDGHWDSNEDARKALADAGLVAGAVCLRYPSKFARGAMNHPSASLREEAIALTKEAAQVALDLGCNEVVVWSAYDGYDYGFQVDYDEKWDQLIDAFRQCCDAFPQVKFSLEYKPTDENTRFFTVPSTGAALQLVDEIDRPNMGLTLDMGHCLMAGENPAQSIAMVGRKQKLFGVQLNDGYTRLAAEDGMMFGSIHPGMALEIMYQLRRTQFEGHFYFDTFPQRTDPIKEAECNIARVKAFWAAAAAISEAELKKATDNHDAILALEIVNRALRSL</sequence>
<evidence type="ECO:0000256" key="3">
    <source>
        <dbReference type="SAM" id="MobiDB-lite"/>
    </source>
</evidence>
<dbReference type="AlphaFoldDB" id="A0A9N8EN83"/>
<dbReference type="PANTHER" id="PTHR10584">
    <property type="entry name" value="SUGAR KINASE"/>
    <property type="match status" value="1"/>
</dbReference>
<dbReference type="SUPFAM" id="SSF51658">
    <property type="entry name" value="Xylose isomerase-like"/>
    <property type="match status" value="1"/>
</dbReference>
<reference evidence="7" key="1">
    <citation type="submission" date="2020-06" db="EMBL/GenBank/DDBJ databases">
        <authorList>
            <consortium name="Plant Systems Biology data submission"/>
        </authorList>
    </citation>
    <scope>NUCLEOTIDE SEQUENCE</scope>
    <source>
        <strain evidence="7">D6</strain>
    </source>
</reference>
<keyword evidence="4" id="KW-0732">Signal</keyword>
<dbReference type="EMBL" id="CAICTM010001507">
    <property type="protein sequence ID" value="CAB9524222.1"/>
    <property type="molecule type" value="Genomic_DNA"/>
</dbReference>
<organism evidence="7 8">
    <name type="scientific">Seminavis robusta</name>
    <dbReference type="NCBI Taxonomy" id="568900"/>
    <lineage>
        <taxon>Eukaryota</taxon>
        <taxon>Sar</taxon>
        <taxon>Stramenopiles</taxon>
        <taxon>Ochrophyta</taxon>
        <taxon>Bacillariophyta</taxon>
        <taxon>Bacillariophyceae</taxon>
        <taxon>Bacillariophycidae</taxon>
        <taxon>Naviculales</taxon>
        <taxon>Naviculaceae</taxon>
        <taxon>Seminavis</taxon>
    </lineage>
</organism>
<feature type="domain" description="Carbohydrate kinase PfkB" evidence="5">
    <location>
        <begin position="23"/>
        <end position="369"/>
    </location>
</feature>
<keyword evidence="8" id="KW-1185">Reference proteome</keyword>
<dbReference type="Gene3D" id="3.40.1190.20">
    <property type="match status" value="1"/>
</dbReference>
<feature type="signal peptide" evidence="4">
    <location>
        <begin position="1"/>
        <end position="22"/>
    </location>
</feature>
<protein>
    <submittedName>
        <fullName evidence="7">Isomerase</fullName>
    </submittedName>
</protein>
<dbReference type="InterPro" id="IPR011611">
    <property type="entry name" value="PfkB_dom"/>
</dbReference>
<dbReference type="GO" id="GO:0016853">
    <property type="term" value="F:isomerase activity"/>
    <property type="evidence" value="ECO:0007669"/>
    <property type="project" value="UniProtKB-KW"/>
</dbReference>
<evidence type="ECO:0000259" key="5">
    <source>
        <dbReference type="Pfam" id="PF00294"/>
    </source>
</evidence>
<feature type="region of interest" description="Disordered" evidence="3">
    <location>
        <begin position="387"/>
        <end position="413"/>
    </location>
</feature>
<evidence type="ECO:0000256" key="1">
    <source>
        <dbReference type="ARBA" id="ARBA00022679"/>
    </source>
</evidence>
<evidence type="ECO:0000256" key="4">
    <source>
        <dbReference type="SAM" id="SignalP"/>
    </source>
</evidence>
<evidence type="ECO:0000259" key="6">
    <source>
        <dbReference type="Pfam" id="PF01261"/>
    </source>
</evidence>
<feature type="chain" id="PRO_5040506012" evidence="4">
    <location>
        <begin position="23"/>
        <end position="747"/>
    </location>
</feature>
<evidence type="ECO:0000256" key="2">
    <source>
        <dbReference type="ARBA" id="ARBA00022777"/>
    </source>
</evidence>
<dbReference type="Pfam" id="PF01261">
    <property type="entry name" value="AP_endonuc_2"/>
    <property type="match status" value="1"/>
</dbReference>
<evidence type="ECO:0000313" key="8">
    <source>
        <dbReference type="Proteomes" id="UP001153069"/>
    </source>
</evidence>
<accession>A0A9N8EN83</accession>
<dbReference type="GO" id="GO:0016301">
    <property type="term" value="F:kinase activity"/>
    <property type="evidence" value="ECO:0007669"/>
    <property type="project" value="UniProtKB-KW"/>
</dbReference>
<name>A0A9N8EN83_9STRA</name>
<proteinExistence type="predicted"/>
<keyword evidence="2" id="KW-0418">Kinase</keyword>
<dbReference type="OrthoDB" id="415590at2759"/>
<dbReference type="Pfam" id="PF00294">
    <property type="entry name" value="PfkB"/>
    <property type="match status" value="1"/>
</dbReference>
<dbReference type="InterPro" id="IPR036237">
    <property type="entry name" value="Xyl_isomerase-like_sf"/>
</dbReference>
<dbReference type="SUPFAM" id="SSF53613">
    <property type="entry name" value="Ribokinase-like"/>
    <property type="match status" value="1"/>
</dbReference>
<dbReference type="InterPro" id="IPR029056">
    <property type="entry name" value="Ribokinase-like"/>
</dbReference>
<dbReference type="Gene3D" id="3.20.20.150">
    <property type="entry name" value="Divalent-metal-dependent TIM barrel enzymes"/>
    <property type="match status" value="1"/>
</dbReference>
<keyword evidence="1" id="KW-0808">Transferase</keyword>
<dbReference type="InterPro" id="IPR013022">
    <property type="entry name" value="Xyl_isomerase-like_TIM-brl"/>
</dbReference>
<dbReference type="Proteomes" id="UP001153069">
    <property type="component" value="Unassembled WGS sequence"/>
</dbReference>
<feature type="domain" description="Xylose isomerase-like TIM barrel" evidence="6">
    <location>
        <begin position="461"/>
        <end position="698"/>
    </location>
</feature>
<gene>
    <name evidence="7" type="ORF">SEMRO_1509_G278530.1</name>
</gene>
<comment type="caution">
    <text evidence="7">The sequence shown here is derived from an EMBL/GenBank/DDBJ whole genome shotgun (WGS) entry which is preliminary data.</text>
</comment>
<dbReference type="PANTHER" id="PTHR10584:SF166">
    <property type="entry name" value="RIBOKINASE"/>
    <property type="match status" value="1"/>
</dbReference>
<keyword evidence="7" id="KW-0413">Isomerase</keyword>
<evidence type="ECO:0000313" key="7">
    <source>
        <dbReference type="EMBL" id="CAB9524222.1"/>
    </source>
</evidence>